<keyword evidence="14" id="KW-1185">Reference proteome</keyword>
<comment type="similarity">
    <text evidence="10">In the N-terminal section; belongs to the methyltransferase superfamily. tRNA (mnm(5)s(2)U34)-methyltransferase family.</text>
</comment>
<keyword evidence="9 10" id="KW-0511">Multifunctional enzyme</keyword>
<dbReference type="Gene3D" id="3.40.50.150">
    <property type="entry name" value="Vaccinia Virus protein VP39"/>
    <property type="match status" value="1"/>
</dbReference>
<comment type="function">
    <text evidence="10">Catalyzes the last two steps in the biosynthesis of 5-methylaminomethyl-2-thiouridine (mnm(5)s(2)U) at the wobble position (U34) in tRNA. Catalyzes the FAD-dependent demodification of cmnm(5)s(2)U34 to nm(5)s(2)U34, followed by the transfer of a methyl group from S-adenosyl-L-methionine to nm(5)s(2)U34, to form mnm(5)s(2)U34.</text>
</comment>
<evidence type="ECO:0000256" key="2">
    <source>
        <dbReference type="ARBA" id="ARBA00022603"/>
    </source>
</evidence>
<dbReference type="GO" id="GO:0005737">
    <property type="term" value="C:cytoplasm"/>
    <property type="evidence" value="ECO:0007669"/>
    <property type="project" value="UniProtKB-SubCell"/>
</dbReference>
<dbReference type="GO" id="GO:0004808">
    <property type="term" value="F:tRNA (5-methylaminomethyl-2-thiouridylate)(34)-methyltransferase activity"/>
    <property type="evidence" value="ECO:0007669"/>
    <property type="project" value="UniProtKB-EC"/>
</dbReference>
<evidence type="ECO:0000313" key="13">
    <source>
        <dbReference type="EMBL" id="BCD98558.1"/>
    </source>
</evidence>
<evidence type="ECO:0000256" key="5">
    <source>
        <dbReference type="ARBA" id="ARBA00022691"/>
    </source>
</evidence>
<dbReference type="EC" id="2.1.1.61" evidence="10"/>
<dbReference type="InterPro" id="IPR023032">
    <property type="entry name" value="tRNA_MAMT_biosynth_bifunc_MnmC"/>
</dbReference>
<dbReference type="HAMAP" id="MF_01102">
    <property type="entry name" value="MnmC"/>
    <property type="match status" value="1"/>
</dbReference>
<dbReference type="InterPro" id="IPR017610">
    <property type="entry name" value="tRNA_S-uridine_synth_MnmC_C"/>
</dbReference>
<evidence type="ECO:0000313" key="14">
    <source>
        <dbReference type="Proteomes" id="UP001320119"/>
    </source>
</evidence>
<evidence type="ECO:0000256" key="7">
    <source>
        <dbReference type="ARBA" id="ARBA00022827"/>
    </source>
</evidence>
<keyword evidence="1 10" id="KW-0963">Cytoplasm</keyword>
<dbReference type="GO" id="GO:0050660">
    <property type="term" value="F:flavin adenine dinucleotide binding"/>
    <property type="evidence" value="ECO:0007669"/>
    <property type="project" value="UniProtKB-UniRule"/>
</dbReference>
<dbReference type="KEGG" id="marq:MARGE09_P2759"/>
<feature type="region of interest" description="FAD-dependent cmnm(5)s(2)U34 oxidoreductase" evidence="10">
    <location>
        <begin position="313"/>
        <end position="708"/>
    </location>
</feature>
<evidence type="ECO:0000256" key="8">
    <source>
        <dbReference type="ARBA" id="ARBA00023002"/>
    </source>
</evidence>
<name>A0AAN1WJ20_9GAMM</name>
<feature type="domain" description="FAD dependent oxidoreductase" evidence="11">
    <location>
        <begin position="310"/>
        <end position="676"/>
    </location>
</feature>
<sequence length="708" mass="78773">MAEFEKPEITWTQYGVPKSKRFNDFYFNEDGGLEESRFVFLQHNQLQRRWSNLKEQSSPPQVFSIAETGFGTGLNFLVAWQLWNKVAPNTATLHYIAVEKYPLHCPQITQAHNQWAELAPLAKQLVAQYPNPIENKVNRLSFNNGRVKLTLIFDSAEKALAELLPSYACAQQVRHHAYHYGSTLKTVDAWFLDGFSPSKNPDMWTPALYQIMAALSSNSTSISTFTSASDVRRGLQAVGFNVQRASGFGRKREMLAGTYVCSHPVSSRLTPSTTIVQARATRQRAQNKKTPATSWHLSAFNHSPKDIQHIAIIGAGLAGAHSAYALATRGFKVTVFEQSTIASGASGNPQGVVYTRFSHQNDALAQFNRYALHYADQLYSEGFYGRDGDRCGVLHLNQNEKQQAIQLKIAEHAKTNSTLATYLNRQQTIEATQLEGNNEGLFTQIGGWLQPAKVCQNLLKHPNISVKEHTFVKRVQPHDGGWQLELGSPEKTAKADLVIIANANSAALFEQTAQLPIKPIRGQMTYGEISNVDSFALTTCLCGDGYIAPPIKHTNTSGTVCFGATFDLNRQDLTITEEDNHKNLALAAQLITPNTLPSLQNLQGRASYRCTTRDYLPIVGPVCNHQKMLEAFAPYRANKYTTVDQPGRFYNNLFMNIGHGSRGLSYTPLAAEILASVITGEPLPIDEKLYQQIHPARFVIRDLIRNKA</sequence>
<comment type="similarity">
    <text evidence="10">In the C-terminal section; belongs to the DAO family.</text>
</comment>
<evidence type="ECO:0000256" key="4">
    <source>
        <dbReference type="ARBA" id="ARBA00022679"/>
    </source>
</evidence>
<dbReference type="GO" id="GO:0032259">
    <property type="term" value="P:methylation"/>
    <property type="evidence" value="ECO:0007669"/>
    <property type="project" value="UniProtKB-KW"/>
</dbReference>
<dbReference type="PANTHER" id="PTHR13847">
    <property type="entry name" value="SARCOSINE DEHYDROGENASE-RELATED"/>
    <property type="match status" value="1"/>
</dbReference>
<dbReference type="InterPro" id="IPR006076">
    <property type="entry name" value="FAD-dep_OxRdtase"/>
</dbReference>
<gene>
    <name evidence="10" type="primary">mnmC</name>
    <name evidence="13" type="ORF">MARGE09_P2759</name>
</gene>
<dbReference type="NCBIfam" id="NF033855">
    <property type="entry name" value="tRNA_MNMC2"/>
    <property type="match status" value="1"/>
</dbReference>
<keyword evidence="6 10" id="KW-0819">tRNA processing</keyword>
<dbReference type="EMBL" id="AP023086">
    <property type="protein sequence ID" value="BCD98558.1"/>
    <property type="molecule type" value="Genomic_DNA"/>
</dbReference>
<evidence type="ECO:0000256" key="6">
    <source>
        <dbReference type="ARBA" id="ARBA00022694"/>
    </source>
</evidence>
<accession>A0AAN1WJ20</accession>
<keyword evidence="7 10" id="KW-0274">FAD</keyword>
<evidence type="ECO:0000259" key="12">
    <source>
        <dbReference type="Pfam" id="PF05430"/>
    </source>
</evidence>
<dbReference type="Pfam" id="PF01266">
    <property type="entry name" value="DAO"/>
    <property type="match status" value="1"/>
</dbReference>
<evidence type="ECO:0000259" key="11">
    <source>
        <dbReference type="Pfam" id="PF01266"/>
    </source>
</evidence>
<comment type="subcellular location">
    <subcellularLocation>
        <location evidence="10">Cytoplasm</location>
    </subcellularLocation>
</comment>
<evidence type="ECO:0000256" key="9">
    <source>
        <dbReference type="ARBA" id="ARBA00023268"/>
    </source>
</evidence>
<keyword evidence="2 10" id="KW-0489">Methyltransferase</keyword>
<dbReference type="NCBIfam" id="TIGR03197">
    <property type="entry name" value="MnmC_Cterm"/>
    <property type="match status" value="1"/>
</dbReference>
<keyword evidence="8 10" id="KW-0560">Oxidoreductase</keyword>
<dbReference type="InterPro" id="IPR008471">
    <property type="entry name" value="MnmC-like_methylTransf"/>
</dbReference>
<dbReference type="InterPro" id="IPR047785">
    <property type="entry name" value="tRNA_MNMC2"/>
</dbReference>
<comment type="cofactor">
    <cofactor evidence="10">
        <name>FAD</name>
        <dbReference type="ChEBI" id="CHEBI:57692"/>
    </cofactor>
</comment>
<dbReference type="EC" id="1.5.-.-" evidence="10"/>
<dbReference type="Proteomes" id="UP001320119">
    <property type="component" value="Chromosome"/>
</dbReference>
<dbReference type="SUPFAM" id="SSF51905">
    <property type="entry name" value="FAD/NAD(P)-binding domain"/>
    <property type="match status" value="1"/>
</dbReference>
<dbReference type="RefSeq" id="WP_236982994.1">
    <property type="nucleotide sequence ID" value="NZ_AP023086.1"/>
</dbReference>
<protein>
    <recommendedName>
        <fullName evidence="10">tRNA 5-methylaminomethyl-2-thiouridine biosynthesis bifunctional protein MnmC</fullName>
        <shortName evidence="10">tRNA mnm(5)s(2)U biosynthesis bifunctional protein</shortName>
    </recommendedName>
    <domain>
        <recommendedName>
            <fullName evidence="10">tRNA (mnm(5)s(2)U34)-methyltransferase</fullName>
            <ecNumber evidence="10">2.1.1.61</ecNumber>
        </recommendedName>
    </domain>
    <domain>
        <recommendedName>
            <fullName evidence="10">FAD-dependent cmnm(5)s(2)U34 oxidoreductase</fullName>
            <ecNumber evidence="10">1.5.-.-</ecNumber>
        </recommendedName>
    </domain>
</protein>
<feature type="domain" description="MnmC-like methyltransferase" evidence="12">
    <location>
        <begin position="117"/>
        <end position="258"/>
    </location>
</feature>
<evidence type="ECO:0000256" key="3">
    <source>
        <dbReference type="ARBA" id="ARBA00022630"/>
    </source>
</evidence>
<keyword evidence="5 10" id="KW-0949">S-adenosyl-L-methionine</keyword>
<evidence type="ECO:0000256" key="10">
    <source>
        <dbReference type="HAMAP-Rule" id="MF_01102"/>
    </source>
</evidence>
<dbReference type="GO" id="GO:0002097">
    <property type="term" value="P:tRNA wobble base modification"/>
    <property type="evidence" value="ECO:0007669"/>
    <property type="project" value="UniProtKB-UniRule"/>
</dbReference>
<dbReference type="InterPro" id="IPR036188">
    <property type="entry name" value="FAD/NAD-bd_sf"/>
</dbReference>
<organism evidence="13 14">
    <name type="scientific">Marinagarivorans cellulosilyticus</name>
    <dbReference type="NCBI Taxonomy" id="2721545"/>
    <lineage>
        <taxon>Bacteria</taxon>
        <taxon>Pseudomonadati</taxon>
        <taxon>Pseudomonadota</taxon>
        <taxon>Gammaproteobacteria</taxon>
        <taxon>Cellvibrionales</taxon>
        <taxon>Cellvibrionaceae</taxon>
        <taxon>Marinagarivorans</taxon>
    </lineage>
</organism>
<reference evidence="13 14" key="1">
    <citation type="journal article" date="2022" name="IScience">
        <title>An ultrasensitive nanofiber-based assay for enzymatic hydrolysis and deep-sea microbial degradation of cellulose.</title>
        <authorList>
            <person name="Tsudome M."/>
            <person name="Tachioka M."/>
            <person name="Miyazaki M."/>
            <person name="Uchimura K."/>
            <person name="Tsuda M."/>
            <person name="Takaki Y."/>
            <person name="Deguchi S."/>
        </authorList>
    </citation>
    <scope>NUCLEOTIDE SEQUENCE [LARGE SCALE GENOMIC DNA]</scope>
    <source>
        <strain evidence="13 14">GE09</strain>
    </source>
</reference>
<dbReference type="Gene3D" id="3.50.50.60">
    <property type="entry name" value="FAD/NAD(P)-binding domain"/>
    <property type="match status" value="1"/>
</dbReference>
<evidence type="ECO:0000256" key="1">
    <source>
        <dbReference type="ARBA" id="ARBA00022490"/>
    </source>
</evidence>
<comment type="catalytic activity">
    <reaction evidence="10">
        <text>5-aminomethyl-2-thiouridine(34) in tRNA + S-adenosyl-L-methionine = 5-methylaminomethyl-2-thiouridine(34) in tRNA + S-adenosyl-L-homocysteine + H(+)</text>
        <dbReference type="Rhea" id="RHEA:19569"/>
        <dbReference type="Rhea" id="RHEA-COMP:10195"/>
        <dbReference type="Rhea" id="RHEA-COMP:10197"/>
        <dbReference type="ChEBI" id="CHEBI:15378"/>
        <dbReference type="ChEBI" id="CHEBI:57856"/>
        <dbReference type="ChEBI" id="CHEBI:59789"/>
        <dbReference type="ChEBI" id="CHEBI:74454"/>
        <dbReference type="ChEBI" id="CHEBI:74455"/>
        <dbReference type="EC" id="2.1.1.61"/>
    </reaction>
</comment>
<keyword evidence="3 10" id="KW-0285">Flavoprotein</keyword>
<dbReference type="InterPro" id="IPR029063">
    <property type="entry name" value="SAM-dependent_MTases_sf"/>
</dbReference>
<dbReference type="NCBIfam" id="NF002481">
    <property type="entry name" value="PRK01747.1-2"/>
    <property type="match status" value="1"/>
</dbReference>
<dbReference type="Gene3D" id="3.30.9.10">
    <property type="entry name" value="D-Amino Acid Oxidase, subunit A, domain 2"/>
    <property type="match status" value="1"/>
</dbReference>
<dbReference type="PANTHER" id="PTHR13847:SF283">
    <property type="entry name" value="TRNA 5-METHYLAMINOMETHYL-2-THIOURIDINE BIOSYNTHESIS BIFUNCTIONAL PROTEIN MNMC"/>
    <property type="match status" value="1"/>
</dbReference>
<feature type="region of interest" description="tRNA (mnm(5)s(2)U34)-methyltransferase" evidence="10">
    <location>
        <begin position="1"/>
        <end position="260"/>
    </location>
</feature>
<dbReference type="GO" id="GO:0016645">
    <property type="term" value="F:oxidoreductase activity, acting on the CH-NH group of donors"/>
    <property type="evidence" value="ECO:0007669"/>
    <property type="project" value="InterPro"/>
</dbReference>
<dbReference type="AlphaFoldDB" id="A0AAN1WJ20"/>
<keyword evidence="4 10" id="KW-0808">Transferase</keyword>
<dbReference type="Pfam" id="PF05430">
    <property type="entry name" value="Methyltransf_30"/>
    <property type="match status" value="1"/>
</dbReference>
<proteinExistence type="inferred from homology"/>